<comment type="caution">
    <text evidence="2">The sequence shown here is derived from an EMBL/GenBank/DDBJ whole genome shotgun (WGS) entry which is preliminary data.</text>
</comment>
<feature type="domain" description="Helix-turn-helix" evidence="1">
    <location>
        <begin position="12"/>
        <end position="58"/>
    </location>
</feature>
<name>A0A8J2Y9Y2_9BACL</name>
<dbReference type="InterPro" id="IPR010093">
    <property type="entry name" value="SinI_DNA-bd"/>
</dbReference>
<dbReference type="InterPro" id="IPR009061">
    <property type="entry name" value="DNA-bd_dom_put_sf"/>
</dbReference>
<dbReference type="SUPFAM" id="SSF46955">
    <property type="entry name" value="Putative DNA-binding domain"/>
    <property type="match status" value="1"/>
</dbReference>
<evidence type="ECO:0000313" key="3">
    <source>
        <dbReference type="Proteomes" id="UP000625210"/>
    </source>
</evidence>
<dbReference type="InterPro" id="IPR041657">
    <property type="entry name" value="HTH_17"/>
</dbReference>
<evidence type="ECO:0000259" key="1">
    <source>
        <dbReference type="Pfam" id="PF12728"/>
    </source>
</evidence>
<gene>
    <name evidence="2" type="ORF">GCM10011571_32460</name>
</gene>
<organism evidence="2 3">
    <name type="scientific">Marinithermofilum abyssi</name>
    <dbReference type="NCBI Taxonomy" id="1571185"/>
    <lineage>
        <taxon>Bacteria</taxon>
        <taxon>Bacillati</taxon>
        <taxon>Bacillota</taxon>
        <taxon>Bacilli</taxon>
        <taxon>Bacillales</taxon>
        <taxon>Thermoactinomycetaceae</taxon>
        <taxon>Marinithermofilum</taxon>
    </lineage>
</organism>
<sequence>MDITMESQSKRVYTVDEVAEIFDVNPRTIYRMLNRGDLLGIKLGNQWRIPKDYVDNMLDVNNRKVETNIPTRKLELEDLEANDELD</sequence>
<protein>
    <recommendedName>
        <fullName evidence="1">Helix-turn-helix domain-containing protein</fullName>
    </recommendedName>
</protein>
<dbReference type="RefSeq" id="WP_188648936.1">
    <property type="nucleotide sequence ID" value="NZ_BMHQ01000015.1"/>
</dbReference>
<dbReference type="Pfam" id="PF12728">
    <property type="entry name" value="HTH_17"/>
    <property type="match status" value="1"/>
</dbReference>
<dbReference type="AlphaFoldDB" id="A0A8J2Y9Y2"/>
<proteinExistence type="predicted"/>
<dbReference type="Proteomes" id="UP000625210">
    <property type="component" value="Unassembled WGS sequence"/>
</dbReference>
<reference evidence="2" key="2">
    <citation type="submission" date="2020-09" db="EMBL/GenBank/DDBJ databases">
        <authorList>
            <person name="Sun Q."/>
            <person name="Zhou Y."/>
        </authorList>
    </citation>
    <scope>NUCLEOTIDE SEQUENCE</scope>
    <source>
        <strain evidence="2">CGMCC 1.15179</strain>
    </source>
</reference>
<keyword evidence="3" id="KW-1185">Reference proteome</keyword>
<dbReference type="NCBIfam" id="TIGR01764">
    <property type="entry name" value="excise"/>
    <property type="match status" value="1"/>
</dbReference>
<dbReference type="GO" id="GO:0003677">
    <property type="term" value="F:DNA binding"/>
    <property type="evidence" value="ECO:0007669"/>
    <property type="project" value="InterPro"/>
</dbReference>
<dbReference type="EMBL" id="BMHQ01000015">
    <property type="protein sequence ID" value="GGE27792.1"/>
    <property type="molecule type" value="Genomic_DNA"/>
</dbReference>
<accession>A0A8J2Y9Y2</accession>
<evidence type="ECO:0000313" key="2">
    <source>
        <dbReference type="EMBL" id="GGE27792.1"/>
    </source>
</evidence>
<reference evidence="2" key="1">
    <citation type="journal article" date="2014" name="Int. J. Syst. Evol. Microbiol.">
        <title>Complete genome sequence of Corynebacterium casei LMG S-19264T (=DSM 44701T), isolated from a smear-ripened cheese.</title>
        <authorList>
            <consortium name="US DOE Joint Genome Institute (JGI-PGF)"/>
            <person name="Walter F."/>
            <person name="Albersmeier A."/>
            <person name="Kalinowski J."/>
            <person name="Ruckert C."/>
        </authorList>
    </citation>
    <scope>NUCLEOTIDE SEQUENCE</scope>
    <source>
        <strain evidence="2">CGMCC 1.15179</strain>
    </source>
</reference>